<keyword evidence="1" id="KW-0472">Membrane</keyword>
<comment type="caution">
    <text evidence="2">The sequence shown here is derived from an EMBL/GenBank/DDBJ whole genome shotgun (WGS) entry which is preliminary data.</text>
</comment>
<keyword evidence="1" id="KW-0812">Transmembrane</keyword>
<evidence type="ECO:0000313" key="2">
    <source>
        <dbReference type="EMBL" id="KKW06579.1"/>
    </source>
</evidence>
<protein>
    <recommendedName>
        <fullName evidence="4">DUF1795 domain-containing protein</fullName>
    </recommendedName>
</protein>
<dbReference type="AlphaFoldDB" id="A0A0G1YJK8"/>
<dbReference type="EMBL" id="LCPV01000031">
    <property type="protein sequence ID" value="KKW06579.1"/>
    <property type="molecule type" value="Genomic_DNA"/>
</dbReference>
<dbReference type="Proteomes" id="UP000034589">
    <property type="component" value="Unassembled WGS sequence"/>
</dbReference>
<proteinExistence type="predicted"/>
<sequence>MDNTMKAFVLVVAIVFTAAAYLFLSPEETFNSTDIPAKIMVAYTNVEHGISFTYPDTYILNEMEVGNGERWHYNITLIDKEAAANVPQNGEGPISITIDIFQNNLDKLTIAEWVNNVSYSNFKLILGGALTSITLADKEALAYTWDGLYRGDSIVFEHDGNIVMLSVTYLSPEDDIISDFVNIALSLELTD</sequence>
<name>A0A0G1YJK8_9BACT</name>
<evidence type="ECO:0000256" key="1">
    <source>
        <dbReference type="SAM" id="Phobius"/>
    </source>
</evidence>
<gene>
    <name evidence="2" type="ORF">UY39_C0031G0011</name>
</gene>
<evidence type="ECO:0000313" key="3">
    <source>
        <dbReference type="Proteomes" id="UP000034589"/>
    </source>
</evidence>
<evidence type="ECO:0008006" key="4">
    <source>
        <dbReference type="Google" id="ProtNLM"/>
    </source>
</evidence>
<feature type="transmembrane region" description="Helical" evidence="1">
    <location>
        <begin position="7"/>
        <end position="24"/>
    </location>
</feature>
<organism evidence="2 3">
    <name type="scientific">Candidatus Kaiserbacteria bacterium GW2011_GWC2_49_12</name>
    <dbReference type="NCBI Taxonomy" id="1618675"/>
    <lineage>
        <taxon>Bacteria</taxon>
        <taxon>Candidatus Kaiseribacteriota</taxon>
    </lineage>
</organism>
<reference evidence="2 3" key="1">
    <citation type="journal article" date="2015" name="Nature">
        <title>rRNA introns, odd ribosomes, and small enigmatic genomes across a large radiation of phyla.</title>
        <authorList>
            <person name="Brown C.T."/>
            <person name="Hug L.A."/>
            <person name="Thomas B.C."/>
            <person name="Sharon I."/>
            <person name="Castelle C.J."/>
            <person name="Singh A."/>
            <person name="Wilkins M.J."/>
            <person name="Williams K.H."/>
            <person name="Banfield J.F."/>
        </authorList>
    </citation>
    <scope>NUCLEOTIDE SEQUENCE [LARGE SCALE GENOMIC DNA]</scope>
</reference>
<accession>A0A0G1YJK8</accession>
<keyword evidence="1" id="KW-1133">Transmembrane helix</keyword>